<evidence type="ECO:0000313" key="2">
    <source>
        <dbReference type="EMBL" id="AMD19511.1"/>
    </source>
</evidence>
<dbReference type="OrthoDB" id="3981262at2759"/>
<proteinExistence type="predicted"/>
<dbReference type="AlphaFoldDB" id="A0A109UXS9"/>
<keyword evidence="3" id="KW-1185">Reference proteome</keyword>
<feature type="region of interest" description="Disordered" evidence="1">
    <location>
        <begin position="132"/>
        <end position="167"/>
    </location>
</feature>
<dbReference type="Proteomes" id="UP000243052">
    <property type="component" value="Chromosome iii"/>
</dbReference>
<name>A0A109UXS9_9SACH</name>
<dbReference type="EMBL" id="CP014243">
    <property type="protein sequence ID" value="AMD19511.1"/>
    <property type="molecule type" value="Genomic_DNA"/>
</dbReference>
<protein>
    <submittedName>
        <fullName evidence="2">HCL640Wp</fullName>
    </submittedName>
</protein>
<gene>
    <name evidence="2" type="ORF">AW171_hschr31349</name>
</gene>
<accession>A0A109UXS9</accession>
<feature type="compositionally biased region" description="Low complexity" evidence="1">
    <location>
        <begin position="132"/>
        <end position="141"/>
    </location>
</feature>
<dbReference type="RefSeq" id="XP_017986507.1">
    <property type="nucleotide sequence ID" value="XM_018131605.1"/>
</dbReference>
<evidence type="ECO:0000313" key="3">
    <source>
        <dbReference type="Proteomes" id="UP000243052"/>
    </source>
</evidence>
<feature type="compositionally biased region" description="Gly residues" evidence="1">
    <location>
        <begin position="142"/>
        <end position="154"/>
    </location>
</feature>
<dbReference type="STRING" id="45286.A0A109UXS9"/>
<evidence type="ECO:0000256" key="1">
    <source>
        <dbReference type="SAM" id="MobiDB-lite"/>
    </source>
</evidence>
<reference evidence="2 3" key="1">
    <citation type="submission" date="2016-01" db="EMBL/GenBank/DDBJ databases">
        <title>Genome sequence of the yeast Holleya sinecauda.</title>
        <authorList>
            <person name="Dietrich F.S."/>
        </authorList>
    </citation>
    <scope>NUCLEOTIDE SEQUENCE [LARGE SCALE GENOMIC DNA]</scope>
    <source>
        <strain evidence="2 3">ATCC 58844</strain>
    </source>
</reference>
<sequence length="167" mass="16421">MNVNNLIQEAQGLFQNGNHGEAVNKLTDAARSNPDQSQMSSIENIIQSLGKYVVSNGSGGSGGLGNTLMSTFMSNSGSPQGQLGKLALLSTILGSGKGSGGFNLGSVASMLGGGGGSGGIGSSGLSSIASNFFGGQNKQQGGPQGNEGNSGSGGIADMMGNFLNSQK</sequence>
<organism evidence="2 3">
    <name type="scientific">Eremothecium sinecaudum</name>
    <dbReference type="NCBI Taxonomy" id="45286"/>
    <lineage>
        <taxon>Eukaryota</taxon>
        <taxon>Fungi</taxon>
        <taxon>Dikarya</taxon>
        <taxon>Ascomycota</taxon>
        <taxon>Saccharomycotina</taxon>
        <taxon>Saccharomycetes</taxon>
        <taxon>Saccharomycetales</taxon>
        <taxon>Saccharomycetaceae</taxon>
        <taxon>Eremothecium</taxon>
    </lineage>
</organism>
<dbReference type="GeneID" id="28722714"/>